<evidence type="ECO:0000259" key="8">
    <source>
        <dbReference type="Pfam" id="PF25917"/>
    </source>
</evidence>
<comment type="similarity">
    <text evidence="2">Belongs to the membrane fusion protein (MFP) (TC 8.A.1) family.</text>
</comment>
<comment type="subcellular location">
    <subcellularLocation>
        <location evidence="1">Membrane</location>
        <topology evidence="1">Single-pass membrane protein</topology>
    </subcellularLocation>
</comment>
<evidence type="ECO:0000313" key="11">
    <source>
        <dbReference type="Proteomes" id="UP001163152"/>
    </source>
</evidence>
<dbReference type="KEGG" id="tsin:OXH18_00500"/>
<dbReference type="EMBL" id="CP113797">
    <property type="protein sequence ID" value="WAL60508.1"/>
    <property type="molecule type" value="Genomic_DNA"/>
</dbReference>
<dbReference type="Gene3D" id="2.40.50.100">
    <property type="match status" value="1"/>
</dbReference>
<sequence length="514" mass="56806">MSNHYYLKNFNSLLSADPKLISQSSVVIDSSVISCSLFDSSHETKLELLSVSEAEVISGGSASPLEKPPDPSSPPSAKPLRRKLETIQPATTNAVWSPTLQDVLDQPPSNLPSRLILAGLLFSGVFAAWAWFGRIQEVSRAEGRLVPQGEVYKVQPVVQGEIAQIAVEEGESIQAGQVIAVLDDRLAEAEIDRLKQSLVTYQLQLHETQELIERTQSELDTRRAIAKAELRTQEMAINQTAIKVAINREILEQFERRTIAYESRLSRLQPLAEAGAVTQEFIFEAEQALQEQHITTVRNQGELQQALAEVQRLQAEMAQRKAQGQQSELEAQQRLQQLHMEMTQLRAKISETDNLLKAATTKLEQMYLYAPVSGMVSSLAIRNIGEVAQPGQTIAEIAPSHAPLVLAATLPNREAGFVHTGMPAQIKFDAFPYQEYGIVPGKVVSISPDVEIDEVRGAVYRVEIALKQSNMRPANQTITFKAGQTASAEIITRQRRIADVLLDPIKKLQEGINL</sequence>
<dbReference type="Pfam" id="PF26002">
    <property type="entry name" value="Beta-barrel_AprE"/>
    <property type="match status" value="1"/>
</dbReference>
<keyword evidence="3" id="KW-0812">Transmembrane</keyword>
<evidence type="ECO:0000256" key="6">
    <source>
        <dbReference type="SAM" id="Coils"/>
    </source>
</evidence>
<dbReference type="InterPro" id="IPR058982">
    <property type="entry name" value="Beta-barrel_AprE"/>
</dbReference>
<dbReference type="SUPFAM" id="SSF111369">
    <property type="entry name" value="HlyD-like secretion proteins"/>
    <property type="match status" value="1"/>
</dbReference>
<dbReference type="Gene3D" id="1.10.287.470">
    <property type="entry name" value="Helix hairpin bin"/>
    <property type="match status" value="1"/>
</dbReference>
<dbReference type="Pfam" id="PF25917">
    <property type="entry name" value="BSH_RND"/>
    <property type="match status" value="1"/>
</dbReference>
<evidence type="ECO:0000256" key="1">
    <source>
        <dbReference type="ARBA" id="ARBA00004167"/>
    </source>
</evidence>
<evidence type="ECO:0000256" key="3">
    <source>
        <dbReference type="ARBA" id="ARBA00022692"/>
    </source>
</evidence>
<evidence type="ECO:0000256" key="5">
    <source>
        <dbReference type="ARBA" id="ARBA00023136"/>
    </source>
</evidence>
<protein>
    <submittedName>
        <fullName evidence="10">HlyD family efflux transporter periplasmic adaptor subunit</fullName>
    </submittedName>
</protein>
<evidence type="ECO:0000256" key="7">
    <source>
        <dbReference type="SAM" id="MobiDB-lite"/>
    </source>
</evidence>
<keyword evidence="4" id="KW-1133">Transmembrane helix</keyword>
<evidence type="ECO:0000259" key="9">
    <source>
        <dbReference type="Pfam" id="PF26002"/>
    </source>
</evidence>
<dbReference type="RefSeq" id="WP_268610430.1">
    <property type="nucleotide sequence ID" value="NZ_CP113797.1"/>
</dbReference>
<feature type="coiled-coil region" evidence="6">
    <location>
        <begin position="296"/>
        <end position="362"/>
    </location>
</feature>
<dbReference type="AlphaFoldDB" id="A0A9E8ZC98"/>
<dbReference type="InterPro" id="IPR050739">
    <property type="entry name" value="MFP"/>
</dbReference>
<dbReference type="PANTHER" id="PTHR30386:SF26">
    <property type="entry name" value="TRANSPORT PROTEIN COMB"/>
    <property type="match status" value="1"/>
</dbReference>
<dbReference type="PANTHER" id="PTHR30386">
    <property type="entry name" value="MEMBRANE FUSION SUBUNIT OF EMRAB-TOLC MULTIDRUG EFFLUX PUMP"/>
    <property type="match status" value="1"/>
</dbReference>
<name>A0A9E8ZC98_9CYAN</name>
<feature type="region of interest" description="Disordered" evidence="7">
    <location>
        <begin position="59"/>
        <end position="79"/>
    </location>
</feature>
<dbReference type="PRINTS" id="PR01490">
    <property type="entry name" value="RTXTOXIND"/>
</dbReference>
<dbReference type="Proteomes" id="UP001163152">
    <property type="component" value="Chromosome"/>
</dbReference>
<proteinExistence type="inferred from homology"/>
<reference evidence="10" key="1">
    <citation type="submission" date="2022-12" db="EMBL/GenBank/DDBJ databases">
        <title>Polyphasic identification of a Novel Hot-Spring Cyanobacterium Ocullathermofonsia sinensis gen nov. sp. nov. and Genomic Insights on its Adaptations to the Thermal Habitat.</title>
        <authorList>
            <person name="Daroch M."/>
            <person name="Tang J."/>
            <person name="Jiang Y."/>
        </authorList>
    </citation>
    <scope>NUCLEOTIDE SEQUENCE</scope>
    <source>
        <strain evidence="10">PKUAC-SCTA174</strain>
    </source>
</reference>
<feature type="coiled-coil region" evidence="6">
    <location>
        <begin position="191"/>
        <end position="218"/>
    </location>
</feature>
<evidence type="ECO:0000256" key="2">
    <source>
        <dbReference type="ARBA" id="ARBA00009477"/>
    </source>
</evidence>
<gene>
    <name evidence="10" type="ORF">OXH18_00500</name>
</gene>
<evidence type="ECO:0000313" key="10">
    <source>
        <dbReference type="EMBL" id="WAL60508.1"/>
    </source>
</evidence>
<evidence type="ECO:0000256" key="4">
    <source>
        <dbReference type="ARBA" id="ARBA00022989"/>
    </source>
</evidence>
<feature type="domain" description="AprE-like beta-barrel" evidence="9">
    <location>
        <begin position="404"/>
        <end position="492"/>
    </location>
</feature>
<organism evidence="10 11">
    <name type="scientific">Thermocoleostomius sinensis A174</name>
    <dbReference type="NCBI Taxonomy" id="2016057"/>
    <lineage>
        <taxon>Bacteria</taxon>
        <taxon>Bacillati</taxon>
        <taxon>Cyanobacteriota</taxon>
        <taxon>Cyanophyceae</taxon>
        <taxon>Oculatellales</taxon>
        <taxon>Oculatellaceae</taxon>
        <taxon>Thermocoleostomius</taxon>
    </lineage>
</organism>
<keyword evidence="6" id="KW-0175">Coiled coil</keyword>
<dbReference type="GO" id="GO:0016020">
    <property type="term" value="C:membrane"/>
    <property type="evidence" value="ECO:0007669"/>
    <property type="project" value="UniProtKB-SubCell"/>
</dbReference>
<dbReference type="Gene3D" id="2.40.30.170">
    <property type="match status" value="1"/>
</dbReference>
<keyword evidence="11" id="KW-1185">Reference proteome</keyword>
<dbReference type="InterPro" id="IPR058625">
    <property type="entry name" value="MdtA-like_BSH"/>
</dbReference>
<accession>A0A9E8ZC98</accession>
<keyword evidence="5" id="KW-0472">Membrane</keyword>
<feature type="domain" description="Multidrug resistance protein MdtA-like barrel-sandwich hybrid" evidence="8">
    <location>
        <begin position="153"/>
        <end position="395"/>
    </location>
</feature>